<accession>A0ABW5SY38</accession>
<name>A0ABW5SY38_9BACI</name>
<reference evidence="3" key="1">
    <citation type="journal article" date="2019" name="Int. J. Syst. Evol. Microbiol.">
        <title>The Global Catalogue of Microorganisms (GCM) 10K type strain sequencing project: providing services to taxonomists for standard genome sequencing and annotation.</title>
        <authorList>
            <consortium name="The Broad Institute Genomics Platform"/>
            <consortium name="The Broad Institute Genome Sequencing Center for Infectious Disease"/>
            <person name="Wu L."/>
            <person name="Ma J."/>
        </authorList>
    </citation>
    <scope>NUCLEOTIDE SEQUENCE [LARGE SCALE GENOMIC DNA]</scope>
    <source>
        <strain evidence="3">KCTC 33792</strain>
    </source>
</reference>
<sequence length="136" mass="15802">MDETIASLVFKLHVVNSAKYDMDGLFDKTRDDFEREIAEMPDSEKVELLEEGNEVDESFEEGGRWSNFRTRVFRHYFEGEFVYVSVSDEVPATEMQDGGDFMEPNIERVYPKKIETTVYTTEKPEPSEGNPKGKRK</sequence>
<dbReference type="Proteomes" id="UP001597520">
    <property type="component" value="Unassembled WGS sequence"/>
</dbReference>
<proteinExistence type="predicted"/>
<gene>
    <name evidence="2" type="ORF">ACFSUB_04315</name>
</gene>
<protein>
    <submittedName>
        <fullName evidence="2">Uncharacterized protein</fullName>
    </submittedName>
</protein>
<keyword evidence="3" id="KW-1185">Reference proteome</keyword>
<feature type="region of interest" description="Disordered" evidence="1">
    <location>
        <begin position="117"/>
        <end position="136"/>
    </location>
</feature>
<evidence type="ECO:0000313" key="2">
    <source>
        <dbReference type="EMBL" id="MFD2704679.1"/>
    </source>
</evidence>
<dbReference type="RefSeq" id="WP_380711956.1">
    <property type="nucleotide sequence ID" value="NZ_JBHUML010000002.1"/>
</dbReference>
<organism evidence="2 3">
    <name type="scientific">Salibacterium lacus</name>
    <dbReference type="NCBI Taxonomy" id="1898109"/>
    <lineage>
        <taxon>Bacteria</taxon>
        <taxon>Bacillati</taxon>
        <taxon>Bacillota</taxon>
        <taxon>Bacilli</taxon>
        <taxon>Bacillales</taxon>
        <taxon>Bacillaceae</taxon>
    </lineage>
</organism>
<evidence type="ECO:0000313" key="3">
    <source>
        <dbReference type="Proteomes" id="UP001597520"/>
    </source>
</evidence>
<dbReference type="EMBL" id="JBHUML010000002">
    <property type="protein sequence ID" value="MFD2704679.1"/>
    <property type="molecule type" value="Genomic_DNA"/>
</dbReference>
<comment type="caution">
    <text evidence="2">The sequence shown here is derived from an EMBL/GenBank/DDBJ whole genome shotgun (WGS) entry which is preliminary data.</text>
</comment>
<evidence type="ECO:0000256" key="1">
    <source>
        <dbReference type="SAM" id="MobiDB-lite"/>
    </source>
</evidence>